<dbReference type="GO" id="GO:0003824">
    <property type="term" value="F:catalytic activity"/>
    <property type="evidence" value="ECO:0007669"/>
    <property type="project" value="InterPro"/>
</dbReference>
<evidence type="ECO:0000259" key="1">
    <source>
        <dbReference type="Pfam" id="PF00668"/>
    </source>
</evidence>
<dbReference type="AlphaFoldDB" id="A0A2N6NE95"/>
<protein>
    <submittedName>
        <fullName evidence="2">Enniatin synthase</fullName>
    </submittedName>
</protein>
<dbReference type="Pfam" id="PF00668">
    <property type="entry name" value="Condensation"/>
    <property type="match status" value="1"/>
</dbReference>
<organism evidence="2 3">
    <name type="scientific">Beauveria bassiana</name>
    <name type="common">White muscardine disease fungus</name>
    <name type="synonym">Tritirachium shiotae</name>
    <dbReference type="NCBI Taxonomy" id="176275"/>
    <lineage>
        <taxon>Eukaryota</taxon>
        <taxon>Fungi</taxon>
        <taxon>Dikarya</taxon>
        <taxon>Ascomycota</taxon>
        <taxon>Pezizomycotina</taxon>
        <taxon>Sordariomycetes</taxon>
        <taxon>Hypocreomycetidae</taxon>
        <taxon>Hypocreales</taxon>
        <taxon>Cordycipitaceae</taxon>
        <taxon>Beauveria</taxon>
    </lineage>
</organism>
<dbReference type="OMA" id="RHETFRT"/>
<dbReference type="InterPro" id="IPR001242">
    <property type="entry name" value="Condensation_dom"/>
</dbReference>
<dbReference type="SUPFAM" id="SSF52777">
    <property type="entry name" value="CoA-dependent acyltransferases"/>
    <property type="match status" value="2"/>
</dbReference>
<dbReference type="GO" id="GO:0044550">
    <property type="term" value="P:secondary metabolite biosynthetic process"/>
    <property type="evidence" value="ECO:0007669"/>
    <property type="project" value="TreeGrafter"/>
</dbReference>
<dbReference type="GO" id="GO:0005737">
    <property type="term" value="C:cytoplasm"/>
    <property type="evidence" value="ECO:0007669"/>
    <property type="project" value="TreeGrafter"/>
</dbReference>
<dbReference type="Proteomes" id="UP000235728">
    <property type="component" value="Unassembled WGS sequence"/>
</dbReference>
<dbReference type="InterPro" id="IPR023213">
    <property type="entry name" value="CAT-like_dom_sf"/>
</dbReference>
<dbReference type="Gene3D" id="3.30.559.30">
    <property type="entry name" value="Nonribosomal peptide synthetase, condensation domain"/>
    <property type="match status" value="1"/>
</dbReference>
<accession>A0A2N6NE95</accession>
<evidence type="ECO:0000313" key="3">
    <source>
        <dbReference type="Proteomes" id="UP000235728"/>
    </source>
</evidence>
<sequence length="409" mass="46319">MALEERHESLRTTFTQHDGVGLQVVQPFEPKKVEIVDMAGATSDALQQALHREQTTPFNLETEPGWRTSILRLGEEDHVLSIVMHHIITDGWSIGIIQRELAMFYSAACQGIEPLSQVRPLPIQYRDFAVWQRQEAQKAEHQRQLEYWKRQLDGSQPAKLLYDKPRPTILSGSARVHEFSIEGDLYQNLASFCKQHQVTVFSVLFTVFRVTHFRFTGAEDATIGIPIANRNRQELEDLVGFFVNLQCIRVIQVFATITAASAHQDVPFERIVAELLPGGRDPSRNPLVHMTFGVHLQETMGHIQLETLDAQFLKAPETARFDVEFHIFQANNSMHGSIIYSDELFDAVSIQSMVAVFCQTLKSGLEEPSNPVSMIPLEGELPQYADVPSFTNKLPILEMILLCKTLLTN</sequence>
<dbReference type="Gene3D" id="3.30.559.10">
    <property type="entry name" value="Chloramphenicol acetyltransferase-like domain"/>
    <property type="match status" value="1"/>
</dbReference>
<dbReference type="PANTHER" id="PTHR45527">
    <property type="entry name" value="NONRIBOSOMAL PEPTIDE SYNTHETASE"/>
    <property type="match status" value="1"/>
</dbReference>
<dbReference type="PANTHER" id="PTHR45527:SF1">
    <property type="entry name" value="FATTY ACID SYNTHASE"/>
    <property type="match status" value="1"/>
</dbReference>
<dbReference type="GO" id="GO:0043041">
    <property type="term" value="P:amino acid activation for nonribosomal peptide biosynthetic process"/>
    <property type="evidence" value="ECO:0007669"/>
    <property type="project" value="TreeGrafter"/>
</dbReference>
<name>A0A2N6NE95_BEABA</name>
<feature type="domain" description="Condensation" evidence="1">
    <location>
        <begin position="3"/>
        <end position="375"/>
    </location>
</feature>
<proteinExistence type="predicted"/>
<dbReference type="CDD" id="cd19531">
    <property type="entry name" value="LCL_NRPS-like"/>
    <property type="match status" value="1"/>
</dbReference>
<reference evidence="2 3" key="1">
    <citation type="journal article" date="2016" name="Appl. Microbiol. Biotechnol.">
        <title>Characterization of T-DNA insertion mutants with decreased virulence in the entomopathogenic fungus Beauveria bassiana JEF-007.</title>
        <authorList>
            <person name="Kim S."/>
            <person name="Lee S.J."/>
            <person name="Nai Y.S."/>
            <person name="Yu J.S."/>
            <person name="Lee M.R."/>
            <person name="Yang Y.T."/>
            <person name="Kim J.S."/>
        </authorList>
    </citation>
    <scope>NUCLEOTIDE SEQUENCE [LARGE SCALE GENOMIC DNA]</scope>
    <source>
        <strain evidence="2 3">JEF-007</strain>
    </source>
</reference>
<gene>
    <name evidence="2" type="primary">ESYN1_0</name>
    <name evidence="2" type="ORF">BM221_008952</name>
</gene>
<dbReference type="GO" id="GO:0031177">
    <property type="term" value="F:phosphopantetheine binding"/>
    <property type="evidence" value="ECO:0007669"/>
    <property type="project" value="TreeGrafter"/>
</dbReference>
<evidence type="ECO:0000313" key="2">
    <source>
        <dbReference type="EMBL" id="PMB65591.1"/>
    </source>
</evidence>
<comment type="caution">
    <text evidence="2">The sequence shown here is derived from an EMBL/GenBank/DDBJ whole genome shotgun (WGS) entry which is preliminary data.</text>
</comment>
<dbReference type="EMBL" id="MRVG01000010">
    <property type="protein sequence ID" value="PMB65591.1"/>
    <property type="molecule type" value="Genomic_DNA"/>
</dbReference>